<dbReference type="GeneID" id="43596720"/>
<evidence type="ECO:0000256" key="1">
    <source>
        <dbReference type="SAM" id="MobiDB-lite"/>
    </source>
</evidence>
<accession>A0A370TVH8</accession>
<keyword evidence="4" id="KW-1185">Reference proteome</keyword>
<feature type="compositionally biased region" description="Basic and acidic residues" evidence="1">
    <location>
        <begin position="192"/>
        <end position="203"/>
    </location>
</feature>
<dbReference type="RefSeq" id="XP_031872187.1">
    <property type="nucleotide sequence ID" value="XM_032012494.1"/>
</dbReference>
<feature type="compositionally biased region" description="Basic and acidic residues" evidence="1">
    <location>
        <begin position="46"/>
        <end position="65"/>
    </location>
</feature>
<name>A0A370TVH8_9HELO</name>
<feature type="region of interest" description="Disordered" evidence="1">
    <location>
        <begin position="192"/>
        <end position="213"/>
    </location>
</feature>
<protein>
    <recommendedName>
        <fullName evidence="2">Deubiquitinating enzyme PH domain-containing protein</fullName>
    </recommendedName>
</protein>
<proteinExistence type="predicted"/>
<dbReference type="AlphaFoldDB" id="A0A370TVH8"/>
<evidence type="ECO:0000313" key="3">
    <source>
        <dbReference type="EMBL" id="RDL39531.1"/>
    </source>
</evidence>
<feature type="domain" description="Deubiquitinating enzyme PH" evidence="2">
    <location>
        <begin position="457"/>
        <end position="535"/>
    </location>
</feature>
<sequence>MEWQMQIARGEGLYGRRCTSPLAPEKPKPGLQVQGNQLGSTSRDTSLSREDELRREARSKERQAQEQELAAALEKDKKALEARKMLNDARFGERLRALEKPVHENSTTTTDKIKTEHERDILRRQSIYRSKMDKQYEALQKKLKLVRAGIEPQKLLEDQDLQNLEAKLEEEYKTKLMELRTLWENEDLAAKEGQHESLQKTREPSNLQSRHPVSAKLENPLHARRLNSQQPSSSTSPSALPFRGVLSGHIEKGTTGEYTLKSLVAKENAPPTSGAPKESFVQLSKNDLLNLKRRERQLGTEPFSTYLLSDACYSSLSRQPIPPSAEWYRDPRNHLKWNSSIKDLKDIICQGLAISPAGFDDLHIRLVQSGKSFGFGLDPSPQLVVEQVHLCAEHNAIRVLKSNDFRFVDTKWFDDTLRALLFQIRIQAIRLDRVYPIKQVQYYEKDGSLFIWNSDSSEMKLHLKYQDCFKLFTQDKKLAKQFEYCFLRPRHVEKFFYNPTNNIAYFRRPIEGGKGNNNLWLEFDTAETLKAFVEVYTKGWPEQIALSRDFLFFPR</sequence>
<organism evidence="3 4">
    <name type="scientific">Venustampulla echinocandica</name>
    <dbReference type="NCBI Taxonomy" id="2656787"/>
    <lineage>
        <taxon>Eukaryota</taxon>
        <taxon>Fungi</taxon>
        <taxon>Dikarya</taxon>
        <taxon>Ascomycota</taxon>
        <taxon>Pezizomycotina</taxon>
        <taxon>Leotiomycetes</taxon>
        <taxon>Helotiales</taxon>
        <taxon>Pleuroascaceae</taxon>
        <taxon>Venustampulla</taxon>
    </lineage>
</organism>
<dbReference type="InterPro" id="IPR057501">
    <property type="entry name" value="DeUb_enz_PH"/>
</dbReference>
<feature type="compositionally biased region" description="Polar residues" evidence="1">
    <location>
        <begin position="33"/>
        <end position="45"/>
    </location>
</feature>
<dbReference type="EMBL" id="NPIC01000002">
    <property type="protein sequence ID" value="RDL39531.1"/>
    <property type="molecule type" value="Genomic_DNA"/>
</dbReference>
<reference evidence="3 4" key="1">
    <citation type="journal article" date="2018" name="IMA Fungus">
        <title>IMA Genome-F 9: Draft genome sequence of Annulohypoxylon stygium, Aspergillus mulundensis, Berkeleyomyces basicola (syn. Thielaviopsis basicola), Ceratocystis smalleyi, two Cercospora beticola strains, Coleophoma cylindrospora, Fusarium fracticaudum, Phialophora cf. hyalina, and Morchella septimelata.</title>
        <authorList>
            <person name="Wingfield B.D."/>
            <person name="Bills G.F."/>
            <person name="Dong Y."/>
            <person name="Huang W."/>
            <person name="Nel W.J."/>
            <person name="Swalarsk-Parry B.S."/>
            <person name="Vaghefi N."/>
            <person name="Wilken P.M."/>
            <person name="An Z."/>
            <person name="de Beer Z.W."/>
            <person name="De Vos L."/>
            <person name="Chen L."/>
            <person name="Duong T.A."/>
            <person name="Gao Y."/>
            <person name="Hammerbacher A."/>
            <person name="Kikkert J.R."/>
            <person name="Li Y."/>
            <person name="Li H."/>
            <person name="Li K."/>
            <person name="Li Q."/>
            <person name="Liu X."/>
            <person name="Ma X."/>
            <person name="Naidoo K."/>
            <person name="Pethybridge S.J."/>
            <person name="Sun J."/>
            <person name="Steenkamp E.T."/>
            <person name="van der Nest M.A."/>
            <person name="van Wyk S."/>
            <person name="Wingfield M.J."/>
            <person name="Xiong C."/>
            <person name="Yue Q."/>
            <person name="Zhang X."/>
        </authorList>
    </citation>
    <scope>NUCLEOTIDE SEQUENCE [LARGE SCALE GENOMIC DNA]</scope>
    <source>
        <strain evidence="3 4">BP 5553</strain>
    </source>
</reference>
<dbReference type="Pfam" id="PF25424">
    <property type="entry name" value="PH_35"/>
    <property type="match status" value="1"/>
</dbReference>
<comment type="caution">
    <text evidence="3">The sequence shown here is derived from an EMBL/GenBank/DDBJ whole genome shotgun (WGS) entry which is preliminary data.</text>
</comment>
<evidence type="ECO:0000313" key="4">
    <source>
        <dbReference type="Proteomes" id="UP000254866"/>
    </source>
</evidence>
<gene>
    <name evidence="3" type="ORF">BP5553_03871</name>
</gene>
<dbReference type="Proteomes" id="UP000254866">
    <property type="component" value="Unassembled WGS sequence"/>
</dbReference>
<feature type="region of interest" description="Disordered" evidence="1">
    <location>
        <begin position="1"/>
        <end position="70"/>
    </location>
</feature>
<evidence type="ECO:0000259" key="2">
    <source>
        <dbReference type="Pfam" id="PF25424"/>
    </source>
</evidence>